<organism evidence="2 3">
    <name type="scientific">Mucilaginibacter pallidiroseus</name>
    <dbReference type="NCBI Taxonomy" id="2599295"/>
    <lineage>
        <taxon>Bacteria</taxon>
        <taxon>Pseudomonadati</taxon>
        <taxon>Bacteroidota</taxon>
        <taxon>Sphingobacteriia</taxon>
        <taxon>Sphingobacteriales</taxon>
        <taxon>Sphingobacteriaceae</taxon>
        <taxon>Mucilaginibacter</taxon>
    </lineage>
</organism>
<comment type="caution">
    <text evidence="2">The sequence shown here is derived from an EMBL/GenBank/DDBJ whole genome shotgun (WGS) entry which is preliminary data.</text>
</comment>
<dbReference type="Pfam" id="PF13899">
    <property type="entry name" value="Thioredoxin_7"/>
    <property type="match status" value="1"/>
</dbReference>
<dbReference type="OrthoDB" id="195735at2"/>
<protein>
    <submittedName>
        <fullName evidence="2">Thioredoxin family protein</fullName>
    </submittedName>
</protein>
<accession>A0A563UGG5</accession>
<sequence length="170" mass="18835">MRKLILIAAILTLGVTVKAQEAGKVEKPKIYNPEANAKADIAAAVKTASAQHKNVLLQIGGNWCSWCYLFNDLVTQNAELNKHMNDNYVVLHVNYSKENTNDAVLAGLGYPQRFGFPVFVILDGKGNRLHTQNSSYLEEGKGHSKAKVMEFFQNWSPTALDPKTYAPKAK</sequence>
<dbReference type="Gene3D" id="3.40.30.10">
    <property type="entry name" value="Glutaredoxin"/>
    <property type="match status" value="1"/>
</dbReference>
<name>A0A563UGG5_9SPHI</name>
<dbReference type="Proteomes" id="UP000320042">
    <property type="component" value="Unassembled WGS sequence"/>
</dbReference>
<dbReference type="InterPro" id="IPR036249">
    <property type="entry name" value="Thioredoxin-like_sf"/>
</dbReference>
<evidence type="ECO:0000313" key="3">
    <source>
        <dbReference type="Proteomes" id="UP000320042"/>
    </source>
</evidence>
<dbReference type="EMBL" id="VOEJ01000002">
    <property type="protein sequence ID" value="TWR30396.1"/>
    <property type="molecule type" value="Genomic_DNA"/>
</dbReference>
<dbReference type="AlphaFoldDB" id="A0A563UGG5"/>
<reference evidence="2 3" key="1">
    <citation type="submission" date="2019-07" db="EMBL/GenBank/DDBJ databases">
        <authorList>
            <person name="Kim J."/>
        </authorList>
    </citation>
    <scope>NUCLEOTIDE SEQUENCE [LARGE SCALE GENOMIC DNA]</scope>
    <source>
        <strain evidence="3">dk17</strain>
    </source>
</reference>
<dbReference type="SUPFAM" id="SSF52833">
    <property type="entry name" value="Thioredoxin-like"/>
    <property type="match status" value="1"/>
</dbReference>
<keyword evidence="3" id="KW-1185">Reference proteome</keyword>
<feature type="chain" id="PRO_5022182464" evidence="1">
    <location>
        <begin position="20"/>
        <end position="170"/>
    </location>
</feature>
<keyword evidence="1" id="KW-0732">Signal</keyword>
<proteinExistence type="predicted"/>
<dbReference type="RefSeq" id="WP_146380854.1">
    <property type="nucleotide sequence ID" value="NZ_VOEJ01000002.1"/>
</dbReference>
<gene>
    <name evidence="2" type="ORF">FPZ43_05500</name>
</gene>
<feature type="signal peptide" evidence="1">
    <location>
        <begin position="1"/>
        <end position="19"/>
    </location>
</feature>
<evidence type="ECO:0000313" key="2">
    <source>
        <dbReference type="EMBL" id="TWR30396.1"/>
    </source>
</evidence>
<evidence type="ECO:0000256" key="1">
    <source>
        <dbReference type="SAM" id="SignalP"/>
    </source>
</evidence>